<feature type="region of interest" description="Disordered" evidence="1">
    <location>
        <begin position="1"/>
        <end position="84"/>
    </location>
</feature>
<evidence type="ECO:0000313" key="2">
    <source>
        <dbReference type="EMBL" id="KAF6737338.1"/>
    </source>
</evidence>
<sequence length="300" mass="33314">MEEKKRKTWDALNPQPWLPLLQPRSEARQRQSHQPPPAGVSGPRCGRADAAAPTNKKPSVYLNRAATPPRCREAPDRRPLTSTDDSSLLDINLLTHTLSSCTGINPRLKIVPNKSAGYRARRHCNENAERQASISPAAPPDRWEECDRTEQDSFTCTLPLPSSEENLFQSPCSDARREMAWSLCVCVWSVRISGLTGREYPPRPPSWLYRASTELFHVFRPPPKASADTPTWVLCNHQTSGPVKAAAAAAAALRLAGVEIRVCGRQTRSPRLKRPRLRPEPAERAHSQPADLSTGCIMLL</sequence>
<protein>
    <submittedName>
        <fullName evidence="2">Uncharacterized protein</fullName>
    </submittedName>
</protein>
<comment type="caution">
    <text evidence="2">The sequence shown here is derived from an EMBL/GenBank/DDBJ whole genome shotgun (WGS) entry which is preliminary data.</text>
</comment>
<evidence type="ECO:0000313" key="3">
    <source>
        <dbReference type="Proteomes" id="UP000646548"/>
    </source>
</evidence>
<dbReference type="EMBL" id="WKFB01000067">
    <property type="protein sequence ID" value="KAF6737338.1"/>
    <property type="molecule type" value="Genomic_DNA"/>
</dbReference>
<name>A0A834FNF9_ORYME</name>
<gene>
    <name evidence="2" type="ORF">FQA47_016070</name>
</gene>
<feature type="region of interest" description="Disordered" evidence="1">
    <location>
        <begin position="267"/>
        <end position="294"/>
    </location>
</feature>
<dbReference type="Proteomes" id="UP000646548">
    <property type="component" value="Unassembled WGS sequence"/>
</dbReference>
<proteinExistence type="predicted"/>
<dbReference type="AlphaFoldDB" id="A0A834FNF9"/>
<evidence type="ECO:0000256" key="1">
    <source>
        <dbReference type="SAM" id="MobiDB-lite"/>
    </source>
</evidence>
<accession>A0A834FNF9</accession>
<organism evidence="2 3">
    <name type="scientific">Oryzias melastigma</name>
    <name type="common">Marine medaka</name>
    <dbReference type="NCBI Taxonomy" id="30732"/>
    <lineage>
        <taxon>Eukaryota</taxon>
        <taxon>Metazoa</taxon>
        <taxon>Chordata</taxon>
        <taxon>Craniata</taxon>
        <taxon>Vertebrata</taxon>
        <taxon>Euteleostomi</taxon>
        <taxon>Actinopterygii</taxon>
        <taxon>Neopterygii</taxon>
        <taxon>Teleostei</taxon>
        <taxon>Neoteleostei</taxon>
        <taxon>Acanthomorphata</taxon>
        <taxon>Ovalentaria</taxon>
        <taxon>Atherinomorphae</taxon>
        <taxon>Beloniformes</taxon>
        <taxon>Adrianichthyidae</taxon>
        <taxon>Oryziinae</taxon>
        <taxon>Oryzias</taxon>
    </lineage>
</organism>
<feature type="compositionally biased region" description="Low complexity" evidence="1">
    <location>
        <begin position="12"/>
        <end position="23"/>
    </location>
</feature>
<feature type="compositionally biased region" description="Basic and acidic residues" evidence="1">
    <location>
        <begin position="277"/>
        <end position="286"/>
    </location>
</feature>
<feature type="compositionally biased region" description="Basic and acidic residues" evidence="1">
    <location>
        <begin position="70"/>
        <end position="79"/>
    </location>
</feature>
<reference evidence="2" key="1">
    <citation type="journal article" name="BMC Genomics">
        <title>Long-read sequencing and de novo genome assembly of marine medaka (Oryzias melastigma).</title>
        <authorList>
            <person name="Liang P."/>
            <person name="Saqib H.S.A."/>
            <person name="Ni X."/>
            <person name="Shen Y."/>
        </authorList>
    </citation>
    <scope>NUCLEOTIDE SEQUENCE</scope>
    <source>
        <strain evidence="2">Bigg-433</strain>
    </source>
</reference>